<evidence type="ECO:0000256" key="6">
    <source>
        <dbReference type="ARBA" id="ARBA00023136"/>
    </source>
</evidence>
<reference evidence="9 10" key="1">
    <citation type="submission" date="2016-10" db="EMBL/GenBank/DDBJ databases">
        <authorList>
            <person name="Varghese N."/>
            <person name="Submissions S."/>
        </authorList>
    </citation>
    <scope>NUCLEOTIDE SEQUENCE [LARGE SCALE GENOMIC DNA]</scope>
    <source>
        <strain evidence="9 10">CIP 109853</strain>
    </source>
</reference>
<feature type="transmembrane region" description="Helical" evidence="8">
    <location>
        <begin position="28"/>
        <end position="50"/>
    </location>
</feature>
<organism evidence="9 10">
    <name type="scientific">Pseudomonas cuatrocienegasensis</name>
    <dbReference type="NCBI Taxonomy" id="543360"/>
    <lineage>
        <taxon>Bacteria</taxon>
        <taxon>Pseudomonadati</taxon>
        <taxon>Pseudomonadota</taxon>
        <taxon>Gammaproteobacteria</taxon>
        <taxon>Pseudomonadales</taxon>
        <taxon>Pseudomonadaceae</taxon>
        <taxon>Pseudomonas</taxon>
    </lineage>
</organism>
<dbReference type="InterPro" id="IPR039428">
    <property type="entry name" value="NUOK/Mnh_C1-like"/>
</dbReference>
<feature type="compositionally biased region" description="Basic and acidic residues" evidence="7">
    <location>
        <begin position="120"/>
        <end position="137"/>
    </location>
</feature>
<keyword evidence="4 8" id="KW-0812">Transmembrane</keyword>
<evidence type="ECO:0000313" key="9">
    <source>
        <dbReference type="EMBL" id="SEP89299.1"/>
    </source>
</evidence>
<evidence type="ECO:0000256" key="8">
    <source>
        <dbReference type="SAM" id="Phobius"/>
    </source>
</evidence>
<dbReference type="Gene3D" id="1.10.287.3510">
    <property type="match status" value="1"/>
</dbReference>
<keyword evidence="5 8" id="KW-1133">Transmembrane helix</keyword>
<keyword evidence="10" id="KW-1185">Reference proteome</keyword>
<evidence type="ECO:0000256" key="3">
    <source>
        <dbReference type="ARBA" id="ARBA00022475"/>
    </source>
</evidence>
<evidence type="ECO:0000256" key="5">
    <source>
        <dbReference type="ARBA" id="ARBA00022989"/>
    </source>
</evidence>
<accession>A0ABY1B4B7</accession>
<evidence type="ECO:0000313" key="10">
    <source>
        <dbReference type="Proteomes" id="UP000198512"/>
    </source>
</evidence>
<feature type="transmembrane region" description="Helical" evidence="8">
    <location>
        <begin position="70"/>
        <end position="93"/>
    </location>
</feature>
<dbReference type="Pfam" id="PF00420">
    <property type="entry name" value="Oxidored_q2"/>
    <property type="match status" value="1"/>
</dbReference>
<feature type="transmembrane region" description="Helical" evidence="8">
    <location>
        <begin position="6"/>
        <end position="21"/>
    </location>
</feature>
<proteinExistence type="inferred from homology"/>
<comment type="similarity">
    <text evidence="2">Belongs to the CPA3 antiporters (TC 2.A.63) subunit C family.</text>
</comment>
<protein>
    <submittedName>
        <fullName evidence="9">Multicomponent Na+:H+ antiporter subunit C</fullName>
    </submittedName>
</protein>
<dbReference type="RefSeq" id="WP_069515958.1">
    <property type="nucleotide sequence ID" value="NZ_FOFP01000002.1"/>
</dbReference>
<evidence type="ECO:0000256" key="4">
    <source>
        <dbReference type="ARBA" id="ARBA00022692"/>
    </source>
</evidence>
<gene>
    <name evidence="9" type="ORF">SAMN05216600_102180</name>
</gene>
<dbReference type="PANTHER" id="PTHR34583">
    <property type="entry name" value="ANTIPORTER SUBUNIT MNHC2-RELATED"/>
    <property type="match status" value="1"/>
</dbReference>
<sequence>MEWIAAITTGGMAGFGLWMLLDRNLKRVVLGVAVLGNAINLGVLTAGRFGAQQAAFVSAGSGADDLANPLPQALVLTAIVIGFSLFIFALALLKRTRELHGDHSTDLISSMTEQPAPDWHAGEHGAAPEREHKETRP</sequence>
<keyword evidence="6 8" id="KW-0472">Membrane</keyword>
<dbReference type="PANTHER" id="PTHR34583:SF2">
    <property type="entry name" value="ANTIPORTER SUBUNIT MNHC2-RELATED"/>
    <property type="match status" value="1"/>
</dbReference>
<dbReference type="EMBL" id="FOFP01000002">
    <property type="protein sequence ID" value="SEP89299.1"/>
    <property type="molecule type" value="Genomic_DNA"/>
</dbReference>
<comment type="subcellular location">
    <subcellularLocation>
        <location evidence="1">Cell membrane</location>
        <topology evidence="1">Multi-pass membrane protein</topology>
    </subcellularLocation>
</comment>
<comment type="caution">
    <text evidence="9">The sequence shown here is derived from an EMBL/GenBank/DDBJ whole genome shotgun (WGS) entry which is preliminary data.</text>
</comment>
<keyword evidence="3" id="KW-1003">Cell membrane</keyword>
<dbReference type="Proteomes" id="UP000198512">
    <property type="component" value="Unassembled WGS sequence"/>
</dbReference>
<dbReference type="InterPro" id="IPR050601">
    <property type="entry name" value="CPA3_antiporter_subunitC"/>
</dbReference>
<feature type="region of interest" description="Disordered" evidence="7">
    <location>
        <begin position="108"/>
        <end position="137"/>
    </location>
</feature>
<evidence type="ECO:0000256" key="1">
    <source>
        <dbReference type="ARBA" id="ARBA00004651"/>
    </source>
</evidence>
<name>A0ABY1B4B7_9PSED</name>
<evidence type="ECO:0000256" key="7">
    <source>
        <dbReference type="SAM" id="MobiDB-lite"/>
    </source>
</evidence>
<evidence type="ECO:0000256" key="2">
    <source>
        <dbReference type="ARBA" id="ARBA00010388"/>
    </source>
</evidence>